<dbReference type="GeneID" id="41597552"/>
<proteinExistence type="predicted"/>
<evidence type="ECO:0000313" key="1">
    <source>
        <dbReference type="EMBL" id="AIF83847.1"/>
    </source>
</evidence>
<accession>A0A075MST6</accession>
<dbReference type="Proteomes" id="UP000028194">
    <property type="component" value="Chromosome"/>
</dbReference>
<dbReference type="RefSeq" id="WP_148700545.1">
    <property type="nucleotide sequence ID" value="NZ_CP007174.1"/>
</dbReference>
<name>A0A075MST6_9ARCH</name>
<organism evidence="1 2">
    <name type="scientific">Candidatus Nitrososphaera evergladensis SR1</name>
    <dbReference type="NCBI Taxonomy" id="1459636"/>
    <lineage>
        <taxon>Archaea</taxon>
        <taxon>Nitrososphaerota</taxon>
        <taxon>Nitrososphaeria</taxon>
        <taxon>Nitrososphaerales</taxon>
        <taxon>Nitrososphaeraceae</taxon>
        <taxon>Nitrososphaera</taxon>
    </lineage>
</organism>
<dbReference type="HOGENOM" id="CLU_175245_0_0_2"/>
<dbReference type="EMBL" id="CP007174">
    <property type="protein sequence ID" value="AIF83847.1"/>
    <property type="molecule type" value="Genomic_DNA"/>
</dbReference>
<reference evidence="1 2" key="1">
    <citation type="journal article" date="2014" name="PLoS ONE">
        <title>Genome Sequence of Candidatus Nitrososphaera evergladensis from Group I.1b Enriched from Everglades Soil Reveals Novel Genomic Features of the Ammonia-Oxidizing Archaea.</title>
        <authorList>
            <person name="Zhalnina K.V."/>
            <person name="Dias R."/>
            <person name="Leonard M.T."/>
            <person name="Dorr de Quadros P."/>
            <person name="Camargo F.A."/>
            <person name="Drew J.C."/>
            <person name="Farmerie W.G."/>
            <person name="Daroub S.H."/>
            <person name="Triplett E.W."/>
        </authorList>
    </citation>
    <scope>NUCLEOTIDE SEQUENCE [LARGE SCALE GENOMIC DNA]</scope>
    <source>
        <strain evidence="1 2">SR1</strain>
    </source>
</reference>
<dbReference type="OrthoDB" id="7369at2157"/>
<dbReference type="eggNOG" id="arCOG08697">
    <property type="taxonomic scope" value="Archaea"/>
</dbReference>
<protein>
    <submittedName>
        <fullName evidence="1">Uncharacterized protein</fullName>
    </submittedName>
</protein>
<dbReference type="KEGG" id="nev:NTE_01786"/>
<evidence type="ECO:0000313" key="2">
    <source>
        <dbReference type="Proteomes" id="UP000028194"/>
    </source>
</evidence>
<keyword evidence="2" id="KW-1185">Reference proteome</keyword>
<gene>
    <name evidence="1" type="ORF">NTE_01786</name>
</gene>
<sequence length="87" mass="10200">MIKEKIKVNNRSYDISLNEQTQMYAMKLRRLYQQSYSDMDSFDEVSSEISSTISNLLKHAASPEVREDDMDGVIQQILKMYEKSVKK</sequence>
<dbReference type="AlphaFoldDB" id="A0A075MST6"/>
<dbReference type="STRING" id="1459636.NTE_01786"/>